<protein>
    <submittedName>
        <fullName evidence="1">Uncharacterized protein</fullName>
    </submittedName>
</protein>
<name>A0A8K0W546_9HYPO</name>
<comment type="caution">
    <text evidence="1">The sequence shown here is derived from an EMBL/GenBank/DDBJ whole genome shotgun (WGS) entry which is preliminary data.</text>
</comment>
<evidence type="ECO:0000313" key="1">
    <source>
        <dbReference type="EMBL" id="KAH7231118.1"/>
    </source>
</evidence>
<keyword evidence="2" id="KW-1185">Reference proteome</keyword>
<evidence type="ECO:0000313" key="2">
    <source>
        <dbReference type="Proteomes" id="UP000813427"/>
    </source>
</evidence>
<dbReference type="Proteomes" id="UP000813427">
    <property type="component" value="Unassembled WGS sequence"/>
</dbReference>
<dbReference type="InterPro" id="IPR022698">
    <property type="entry name" value="OrsD"/>
</dbReference>
<reference evidence="1" key="1">
    <citation type="journal article" date="2021" name="Nat. Commun.">
        <title>Genetic determinants of endophytism in the Arabidopsis root mycobiome.</title>
        <authorList>
            <person name="Mesny F."/>
            <person name="Miyauchi S."/>
            <person name="Thiergart T."/>
            <person name="Pickel B."/>
            <person name="Atanasova L."/>
            <person name="Karlsson M."/>
            <person name="Huettel B."/>
            <person name="Barry K.W."/>
            <person name="Haridas S."/>
            <person name="Chen C."/>
            <person name="Bauer D."/>
            <person name="Andreopoulos W."/>
            <person name="Pangilinan J."/>
            <person name="LaButti K."/>
            <person name="Riley R."/>
            <person name="Lipzen A."/>
            <person name="Clum A."/>
            <person name="Drula E."/>
            <person name="Henrissat B."/>
            <person name="Kohler A."/>
            <person name="Grigoriev I.V."/>
            <person name="Martin F.M."/>
            <person name="Hacquard S."/>
        </authorList>
    </citation>
    <scope>NUCLEOTIDE SEQUENCE</scope>
    <source>
        <strain evidence="1">MPI-SDFR-AT-0068</strain>
    </source>
</reference>
<sequence length="265" mass="30252">MEYFDYISDLRLLCCKTCKYMVTRGRVQAHLRNTPHGLVKKEIDKVKLWTEALDLIDSNDEILALPLILDDSAPIEALGKPKSGGFRCTFTTSCRAVSATTRRRNEHLSKVHNVELDQKPGPRNTNTIDEGSNLIYWRAGVFYQQLFAKGPRSEYFEVGRGHNISSLETERRRTEVAVQQATQAFQAKSKEARKKEMDIIEEMGDFAAPNSWLRRLGSTAHLKDFSDKKQRLIRKSAGATRPGAVSWNVLFEVNRKELHKERSTP</sequence>
<dbReference type="Pfam" id="PF12013">
    <property type="entry name" value="OrsD"/>
    <property type="match status" value="1"/>
</dbReference>
<gene>
    <name evidence="1" type="ORF">BKA59DRAFT_536252</name>
</gene>
<dbReference type="AlphaFoldDB" id="A0A8K0W546"/>
<organism evidence="1 2">
    <name type="scientific">Fusarium tricinctum</name>
    <dbReference type="NCBI Taxonomy" id="61284"/>
    <lineage>
        <taxon>Eukaryota</taxon>
        <taxon>Fungi</taxon>
        <taxon>Dikarya</taxon>
        <taxon>Ascomycota</taxon>
        <taxon>Pezizomycotina</taxon>
        <taxon>Sordariomycetes</taxon>
        <taxon>Hypocreomycetidae</taxon>
        <taxon>Hypocreales</taxon>
        <taxon>Nectriaceae</taxon>
        <taxon>Fusarium</taxon>
        <taxon>Fusarium tricinctum species complex</taxon>
    </lineage>
</organism>
<accession>A0A8K0W546</accession>
<dbReference type="OrthoDB" id="5104293at2759"/>
<dbReference type="EMBL" id="JAGPXF010000009">
    <property type="protein sequence ID" value="KAH7231118.1"/>
    <property type="molecule type" value="Genomic_DNA"/>
</dbReference>
<proteinExistence type="predicted"/>